<gene>
    <name evidence="2" type="ORF">NMU03_14525</name>
</gene>
<dbReference type="Pfam" id="PF10646">
    <property type="entry name" value="Germane"/>
    <property type="match status" value="1"/>
</dbReference>
<feature type="domain" description="GerMN" evidence="1">
    <location>
        <begin position="47"/>
        <end position="145"/>
    </location>
</feature>
<dbReference type="EMBL" id="CP101620">
    <property type="protein sequence ID" value="UTY38794.1"/>
    <property type="molecule type" value="Genomic_DNA"/>
</dbReference>
<reference evidence="2" key="1">
    <citation type="submission" date="2022-07" db="EMBL/GenBank/DDBJ databases">
        <title>Faecal culturing of patients with breast cancer.</title>
        <authorList>
            <person name="Teng N.M.Y."/>
            <person name="Kiu R."/>
            <person name="Evans R."/>
            <person name="Baker D.J."/>
            <person name="Zenner C."/>
            <person name="Robinson S.D."/>
            <person name="Hall L.J."/>
        </authorList>
    </citation>
    <scope>NUCLEOTIDE SEQUENCE</scope>
    <source>
        <strain evidence="2">LH1062</strain>
    </source>
</reference>
<dbReference type="Proteomes" id="UP001060112">
    <property type="component" value="Chromosome"/>
</dbReference>
<proteinExistence type="predicted"/>
<name>A0ABY5I0C3_9FIRM</name>
<evidence type="ECO:0000259" key="1">
    <source>
        <dbReference type="Pfam" id="PF10646"/>
    </source>
</evidence>
<dbReference type="RefSeq" id="WP_290139433.1">
    <property type="nucleotide sequence ID" value="NZ_CP101620.1"/>
</dbReference>
<evidence type="ECO:0000313" key="3">
    <source>
        <dbReference type="Proteomes" id="UP001060112"/>
    </source>
</evidence>
<evidence type="ECO:0000313" key="2">
    <source>
        <dbReference type="EMBL" id="UTY38794.1"/>
    </source>
</evidence>
<organism evidence="2 3">
    <name type="scientific">Allocoprobacillus halotolerans</name>
    <dbReference type="NCBI Taxonomy" id="2944914"/>
    <lineage>
        <taxon>Bacteria</taxon>
        <taxon>Bacillati</taxon>
        <taxon>Bacillota</taxon>
        <taxon>Erysipelotrichia</taxon>
        <taxon>Erysipelotrichales</taxon>
        <taxon>Erysipelotrichaceae</taxon>
        <taxon>Allocoprobacillus</taxon>
    </lineage>
</organism>
<accession>A0ABY5I0C3</accession>
<sequence length="294" mass="33889">MNKKIVIIAIFIVCLTFVSLAYLKNDESQDLKETYIQTVIFQDQDHDLVPVSLNVHNQMEMETDIRNKIDLMQSSQLQTYGLYPVIDPQLEIQSIELNDQTLTVSFNDNLYSNQDALNILEALTYVLTDYDEVEQLNLQIDGKEVSHLPNSTIPLNHLTKKLGLNNFEEASTFLHQSIPVMIYQEKTIADYLYYVPTTLRINENDDLNEQVQTILSHINSKIHLLKASLKDQVLTLELDDNVLLDNETIDRTLEELIILSLKSLDGVEDVELLINSENVRSQETSQIHYNYIKM</sequence>
<keyword evidence="3" id="KW-1185">Reference proteome</keyword>
<protein>
    <submittedName>
        <fullName evidence="2">GerMN domain-containing protein</fullName>
    </submittedName>
</protein>
<dbReference type="InterPro" id="IPR019606">
    <property type="entry name" value="GerMN"/>
</dbReference>